<gene>
    <name evidence="1" type="ORF">MSL71_46570</name>
</gene>
<dbReference type="AlphaFoldDB" id="A0A4U8YRI5"/>
<dbReference type="SMART" id="SM00028">
    <property type="entry name" value="TPR"/>
    <property type="match status" value="4"/>
</dbReference>
<protein>
    <submittedName>
        <fullName evidence="1">Tetratricopeptide-like helical domain</fullName>
    </submittedName>
</protein>
<organism evidence="1 2">
    <name type="scientific">Desulfoluna butyratoxydans</name>
    <dbReference type="NCBI Taxonomy" id="231438"/>
    <lineage>
        <taxon>Bacteria</taxon>
        <taxon>Pseudomonadati</taxon>
        <taxon>Thermodesulfobacteriota</taxon>
        <taxon>Desulfobacteria</taxon>
        <taxon>Desulfobacterales</taxon>
        <taxon>Desulfolunaceae</taxon>
        <taxon>Desulfoluna</taxon>
    </lineage>
</organism>
<reference evidence="1 2" key="1">
    <citation type="submission" date="2019-03" db="EMBL/GenBank/DDBJ databases">
        <authorList>
            <person name="Nijsse B."/>
        </authorList>
    </citation>
    <scope>NUCLEOTIDE SEQUENCE [LARGE SCALE GENOMIC DNA]</scope>
    <source>
        <strain evidence="1">Desulfoluna butyratoxydans MSL71</strain>
    </source>
</reference>
<dbReference type="SUPFAM" id="SSF48452">
    <property type="entry name" value="TPR-like"/>
    <property type="match status" value="1"/>
</dbReference>
<evidence type="ECO:0000313" key="1">
    <source>
        <dbReference type="EMBL" id="VFQ46975.1"/>
    </source>
</evidence>
<dbReference type="RefSeq" id="WP_180145856.1">
    <property type="nucleotide sequence ID" value="NZ_CAADHO010000012.1"/>
</dbReference>
<sequence>MVRQYRFIMVAVCLLILGGCGVPLVPRSEVPFPDALEERALALEARGDIVGAIRYWEASAAVSRKKLASLHALRREHIQGELAAADTALGRGDTDEGIRHLLMVLRMDPGHGGAKERLRGTLARHLVIPCTVRKGESAADMAVRVYKNVRLAPLVEALYGDGLAAGDVLRLPEVEASLVAAQFSYGRSIAKARRDYRNEAWGPLLAVSEEILSYAPGDEEALYLKNTAAHNLAEALFHQGEYGEALAMYRRVDAYFRNETTRIEEILAIQARQRDEEKVRTNTQRLTEAARLYKTGAFVTCRDVLGGVDSGFPGKEELAAQLTRTLKARAESHYRKGVRLFLQENLTGAIAEWRKSLILNPDHAKAGEGVENAGRLLEKVEGIQPGKGRHIP</sequence>
<dbReference type="Gene3D" id="1.25.40.10">
    <property type="entry name" value="Tetratricopeptide repeat domain"/>
    <property type="match status" value="1"/>
</dbReference>
<dbReference type="EMBL" id="CAADHO010000012">
    <property type="protein sequence ID" value="VFQ46975.1"/>
    <property type="molecule type" value="Genomic_DNA"/>
</dbReference>
<proteinExistence type="predicted"/>
<dbReference type="Proteomes" id="UP000507962">
    <property type="component" value="Unassembled WGS sequence"/>
</dbReference>
<keyword evidence="2" id="KW-1185">Reference proteome</keyword>
<dbReference type="InterPro" id="IPR019734">
    <property type="entry name" value="TPR_rpt"/>
</dbReference>
<evidence type="ECO:0000313" key="2">
    <source>
        <dbReference type="Proteomes" id="UP000507962"/>
    </source>
</evidence>
<name>A0A4U8YRI5_9BACT</name>
<dbReference type="PROSITE" id="PS51257">
    <property type="entry name" value="PROKAR_LIPOPROTEIN"/>
    <property type="match status" value="1"/>
</dbReference>
<accession>A0A4U8YRI5</accession>
<dbReference type="InterPro" id="IPR011990">
    <property type="entry name" value="TPR-like_helical_dom_sf"/>
</dbReference>